<feature type="region of interest" description="Disordered" evidence="5">
    <location>
        <begin position="22"/>
        <end position="48"/>
    </location>
</feature>
<feature type="transmembrane region" description="Helical" evidence="6">
    <location>
        <begin position="470"/>
        <end position="492"/>
    </location>
</feature>
<name>A0A0Q5W221_DROER</name>
<reference evidence="8 9" key="2">
    <citation type="journal article" date="2008" name="Bioinformatics">
        <title>Assembly reconciliation.</title>
        <authorList>
            <person name="Zimin A.V."/>
            <person name="Smith D.R."/>
            <person name="Sutton G."/>
            <person name="Yorke J.A."/>
        </authorList>
    </citation>
    <scope>NUCLEOTIDE SEQUENCE [LARGE SCALE GENOMIC DNA]</scope>
    <source>
        <strain evidence="8 9">TSC#14021-0224.01</strain>
    </source>
</reference>
<keyword evidence="4 6" id="KW-0472">Membrane</keyword>
<organism evidence="8 9">
    <name type="scientific">Drosophila erecta</name>
    <name type="common">Fruit fly</name>
    <dbReference type="NCBI Taxonomy" id="7220"/>
    <lineage>
        <taxon>Eukaryota</taxon>
        <taxon>Metazoa</taxon>
        <taxon>Ecdysozoa</taxon>
        <taxon>Arthropoda</taxon>
        <taxon>Hexapoda</taxon>
        <taxon>Insecta</taxon>
        <taxon>Pterygota</taxon>
        <taxon>Neoptera</taxon>
        <taxon>Endopterygota</taxon>
        <taxon>Diptera</taxon>
        <taxon>Brachycera</taxon>
        <taxon>Muscomorpha</taxon>
        <taxon>Ephydroidea</taxon>
        <taxon>Drosophilidae</taxon>
        <taxon>Drosophila</taxon>
        <taxon>Sophophora</taxon>
    </lineage>
</organism>
<evidence type="ECO:0000256" key="4">
    <source>
        <dbReference type="ARBA" id="ARBA00023136"/>
    </source>
</evidence>
<dbReference type="Pfam" id="PF01490">
    <property type="entry name" value="Aa_trans"/>
    <property type="match status" value="1"/>
</dbReference>
<evidence type="ECO:0000256" key="6">
    <source>
        <dbReference type="SAM" id="Phobius"/>
    </source>
</evidence>
<accession>A0A0Q5W221</accession>
<proteinExistence type="predicted"/>
<feature type="transmembrane region" description="Helical" evidence="6">
    <location>
        <begin position="242"/>
        <end position="264"/>
    </location>
</feature>
<evidence type="ECO:0000256" key="2">
    <source>
        <dbReference type="ARBA" id="ARBA00022692"/>
    </source>
</evidence>
<evidence type="ECO:0000256" key="3">
    <source>
        <dbReference type="ARBA" id="ARBA00022989"/>
    </source>
</evidence>
<dbReference type="EMBL" id="CH954179">
    <property type="protein sequence ID" value="KQS62808.1"/>
    <property type="molecule type" value="Genomic_DNA"/>
</dbReference>
<feature type="transmembrane region" description="Helical" evidence="6">
    <location>
        <begin position="367"/>
        <end position="385"/>
    </location>
</feature>
<keyword evidence="3 6" id="KW-1133">Transmembrane helix</keyword>
<comment type="subcellular location">
    <subcellularLocation>
        <location evidence="1">Membrane</location>
        <topology evidence="1">Multi-pass membrane protein</topology>
    </subcellularLocation>
</comment>
<gene>
    <name evidence="8" type="primary">Dere\GG22563</name>
    <name evidence="8" type="synonym">dere_GLEANR_7283</name>
    <name evidence="8" type="synonym">GG22563</name>
    <name evidence="8" type="ORF">Dere_GG22563</name>
</gene>
<feature type="transmembrane region" description="Helical" evidence="6">
    <location>
        <begin position="182"/>
        <end position="206"/>
    </location>
</feature>
<feature type="domain" description="Amino acid transporter transmembrane" evidence="7">
    <location>
        <begin position="88"/>
        <end position="488"/>
    </location>
</feature>
<dbReference type="OrthoDB" id="1684102at2759"/>
<evidence type="ECO:0000256" key="5">
    <source>
        <dbReference type="SAM" id="MobiDB-lite"/>
    </source>
</evidence>
<evidence type="ECO:0000256" key="1">
    <source>
        <dbReference type="ARBA" id="ARBA00004141"/>
    </source>
</evidence>
<dbReference type="Proteomes" id="UP000008711">
    <property type="component" value="Unassembled WGS sequence"/>
</dbReference>
<sequence>MIEDCDCGRKFRMRRGCLTSGEMADNKGFTPDGQESLPSASPVENPPPYTDSMVTLNDFNSKANLTEKEISLTEDPYHPFEHRDPNGASAGGALAHLLKSSLGTGILAMPMAFHNAGLAFGMAMTLIVGFLCTHCVHILVKTSHNICRDAKVSALGFAETAEKVFEYGPKGMRPYSNFAKQFVDIGLMATYYAAACVYIVFIATSFHDVINYDLKINWDVRIYIALTVIPCLLIGQIRELKWLVPFSMMANIFIVVTFVITLYYMFDEPLVYSDKPLIAKAANIPLFFATVIFAMEGIGVVMPVENSMRKPQHFLGCPGVLNTAMVTVVSLYAIIGFFGYVRFGDQVRGSITLNLPEGAWLGDTAKLLMAVAILFTFGLQFYVPNEILWRKISHKFSPEKHNITQILLRSGIILLSGGVAAAIPNLEPFISLVGAVFFSLLGIFVPSFVETVYLWPDRLGVCKWKLVKNIFLGVFSILALVAGAVASINEIIEMYSGDD</sequence>
<evidence type="ECO:0000313" key="8">
    <source>
        <dbReference type="EMBL" id="KQS62808.1"/>
    </source>
</evidence>
<keyword evidence="9" id="KW-1185">Reference proteome</keyword>
<feature type="transmembrane region" description="Helical" evidence="6">
    <location>
        <begin position="118"/>
        <end position="140"/>
    </location>
</feature>
<feature type="transmembrane region" description="Helical" evidence="6">
    <location>
        <begin position="429"/>
        <end position="449"/>
    </location>
</feature>
<keyword evidence="2 6" id="KW-0812">Transmembrane</keyword>
<dbReference type="GO" id="GO:0005774">
    <property type="term" value="C:vacuolar membrane"/>
    <property type="evidence" value="ECO:0007669"/>
    <property type="project" value="TreeGrafter"/>
</dbReference>
<feature type="transmembrane region" description="Helical" evidence="6">
    <location>
        <begin position="284"/>
        <end position="302"/>
    </location>
</feature>
<dbReference type="PANTHER" id="PTHR22950:SF494">
    <property type="entry name" value="GH04538P"/>
    <property type="match status" value="1"/>
</dbReference>
<dbReference type="GO" id="GO:0015179">
    <property type="term" value="F:L-amino acid transmembrane transporter activity"/>
    <property type="evidence" value="ECO:0007669"/>
    <property type="project" value="TreeGrafter"/>
</dbReference>
<dbReference type="InterPro" id="IPR013057">
    <property type="entry name" value="AA_transpt_TM"/>
</dbReference>
<dbReference type="AlphaFoldDB" id="A0A0Q5W221"/>
<evidence type="ECO:0000259" key="7">
    <source>
        <dbReference type="Pfam" id="PF01490"/>
    </source>
</evidence>
<feature type="transmembrane region" description="Helical" evidence="6">
    <location>
        <begin position="406"/>
        <end position="423"/>
    </location>
</feature>
<evidence type="ECO:0000313" key="9">
    <source>
        <dbReference type="Proteomes" id="UP000008711"/>
    </source>
</evidence>
<feature type="transmembrane region" description="Helical" evidence="6">
    <location>
        <begin position="314"/>
        <end position="340"/>
    </location>
</feature>
<protein>
    <submittedName>
        <fullName evidence="8">Uncharacterized protein, isoform C</fullName>
    </submittedName>
</protein>
<reference evidence="8 9" key="1">
    <citation type="journal article" date="2007" name="Nature">
        <title>Evolution of genes and genomes on the Drosophila phylogeny.</title>
        <authorList>
            <consortium name="Drosophila 12 Genomes Consortium"/>
            <person name="Clark A.G."/>
            <person name="Eisen M.B."/>
            <person name="Smith D.R."/>
            <person name="Bergman C.M."/>
            <person name="Oliver B."/>
            <person name="Markow T.A."/>
            <person name="Kaufman T.C."/>
            <person name="Kellis M."/>
            <person name="Gelbart W."/>
            <person name="Iyer V.N."/>
            <person name="Pollard D.A."/>
            <person name="Sackton T.B."/>
            <person name="Larracuente A.M."/>
            <person name="Singh N.D."/>
            <person name="Abad J.P."/>
            <person name="Abt D.N."/>
            <person name="Adryan B."/>
            <person name="Aguade M."/>
            <person name="Akashi H."/>
            <person name="Anderson W.W."/>
            <person name="Aquadro C.F."/>
            <person name="Ardell D.H."/>
            <person name="Arguello R."/>
            <person name="Artieri C.G."/>
            <person name="Barbash D.A."/>
            <person name="Barker D."/>
            <person name="Barsanti P."/>
            <person name="Batterham P."/>
            <person name="Batzoglou S."/>
            <person name="Begun D."/>
            <person name="Bhutkar A."/>
            <person name="Blanco E."/>
            <person name="Bosak S.A."/>
            <person name="Bradley R.K."/>
            <person name="Brand A.D."/>
            <person name="Brent M.R."/>
            <person name="Brooks A.N."/>
            <person name="Brown R.H."/>
            <person name="Butlin R.K."/>
            <person name="Caggese C."/>
            <person name="Calvi B.R."/>
            <person name="Bernardo de Carvalho A."/>
            <person name="Caspi A."/>
            <person name="Castrezana S."/>
            <person name="Celniker S.E."/>
            <person name="Chang J.L."/>
            <person name="Chapple C."/>
            <person name="Chatterji S."/>
            <person name="Chinwalla A."/>
            <person name="Civetta A."/>
            <person name="Clifton S.W."/>
            <person name="Comeron J.M."/>
            <person name="Costello J.C."/>
            <person name="Coyne J.A."/>
            <person name="Daub J."/>
            <person name="David R.G."/>
            <person name="Delcher A.L."/>
            <person name="Delehaunty K."/>
            <person name="Do C.B."/>
            <person name="Ebling H."/>
            <person name="Edwards K."/>
            <person name="Eickbush T."/>
            <person name="Evans J.D."/>
            <person name="Filipski A."/>
            <person name="Findeiss S."/>
            <person name="Freyhult E."/>
            <person name="Fulton L."/>
            <person name="Fulton R."/>
            <person name="Garcia A.C."/>
            <person name="Gardiner A."/>
            <person name="Garfield D.A."/>
            <person name="Garvin B.E."/>
            <person name="Gibson G."/>
            <person name="Gilbert D."/>
            <person name="Gnerre S."/>
            <person name="Godfrey J."/>
            <person name="Good R."/>
            <person name="Gotea V."/>
            <person name="Gravely B."/>
            <person name="Greenberg A.J."/>
            <person name="Griffiths-Jones S."/>
            <person name="Gross S."/>
            <person name="Guigo R."/>
            <person name="Gustafson E.A."/>
            <person name="Haerty W."/>
            <person name="Hahn M.W."/>
            <person name="Halligan D.L."/>
            <person name="Halpern A.L."/>
            <person name="Halter G.M."/>
            <person name="Han M.V."/>
            <person name="Heger A."/>
            <person name="Hillier L."/>
            <person name="Hinrichs A.S."/>
            <person name="Holmes I."/>
            <person name="Hoskins R.A."/>
            <person name="Hubisz M.J."/>
            <person name="Hultmark D."/>
            <person name="Huntley M.A."/>
            <person name="Jaffe D.B."/>
            <person name="Jagadeeshan S."/>
            <person name="Jeck W.R."/>
            <person name="Johnson J."/>
            <person name="Jones C.D."/>
            <person name="Jordan W.C."/>
            <person name="Karpen G.H."/>
            <person name="Kataoka E."/>
            <person name="Keightley P.D."/>
            <person name="Kheradpour P."/>
            <person name="Kirkness E.F."/>
            <person name="Koerich L.B."/>
            <person name="Kristiansen K."/>
            <person name="Kudrna D."/>
            <person name="Kulathinal R.J."/>
            <person name="Kumar S."/>
            <person name="Kwok R."/>
            <person name="Lander E."/>
            <person name="Langley C.H."/>
            <person name="Lapoint R."/>
            <person name="Lazzaro B.P."/>
            <person name="Lee S.J."/>
            <person name="Levesque L."/>
            <person name="Li R."/>
            <person name="Lin C.F."/>
            <person name="Lin M.F."/>
            <person name="Lindblad-Toh K."/>
            <person name="Llopart A."/>
            <person name="Long M."/>
            <person name="Low L."/>
            <person name="Lozovsky E."/>
            <person name="Lu J."/>
            <person name="Luo M."/>
            <person name="Machado C.A."/>
            <person name="Makalowski W."/>
            <person name="Marzo M."/>
            <person name="Matsuda M."/>
            <person name="Matzkin L."/>
            <person name="McAllister B."/>
            <person name="McBride C.S."/>
            <person name="McKernan B."/>
            <person name="McKernan K."/>
            <person name="Mendez-Lago M."/>
            <person name="Minx P."/>
            <person name="Mollenhauer M.U."/>
            <person name="Montooth K."/>
            <person name="Mount S.M."/>
            <person name="Mu X."/>
            <person name="Myers E."/>
            <person name="Negre B."/>
            <person name="Newfeld S."/>
            <person name="Nielsen R."/>
            <person name="Noor M.A."/>
            <person name="O'Grady P."/>
            <person name="Pachter L."/>
            <person name="Papaceit M."/>
            <person name="Parisi M.J."/>
            <person name="Parisi M."/>
            <person name="Parts L."/>
            <person name="Pedersen J.S."/>
            <person name="Pesole G."/>
            <person name="Phillippy A.M."/>
            <person name="Ponting C.P."/>
            <person name="Pop M."/>
            <person name="Porcelli D."/>
            <person name="Powell J.R."/>
            <person name="Prohaska S."/>
            <person name="Pruitt K."/>
            <person name="Puig M."/>
            <person name="Quesneville H."/>
            <person name="Ram K.R."/>
            <person name="Rand D."/>
            <person name="Rasmussen M.D."/>
            <person name="Reed L.K."/>
            <person name="Reenan R."/>
            <person name="Reily A."/>
            <person name="Remington K.A."/>
            <person name="Rieger T.T."/>
            <person name="Ritchie M.G."/>
            <person name="Robin C."/>
            <person name="Rogers Y.H."/>
            <person name="Rohde C."/>
            <person name="Rozas J."/>
            <person name="Rubenfield M.J."/>
            <person name="Ruiz A."/>
            <person name="Russo S."/>
            <person name="Salzberg S.L."/>
            <person name="Sanchez-Gracia A."/>
            <person name="Saranga D.J."/>
            <person name="Sato H."/>
            <person name="Schaeffer S.W."/>
            <person name="Schatz M.C."/>
            <person name="Schlenke T."/>
            <person name="Schwartz R."/>
            <person name="Segarra C."/>
            <person name="Singh R.S."/>
            <person name="Sirot L."/>
            <person name="Sirota M."/>
            <person name="Sisneros N.B."/>
            <person name="Smith C.D."/>
            <person name="Smith T.F."/>
            <person name="Spieth J."/>
            <person name="Stage D.E."/>
            <person name="Stark A."/>
            <person name="Stephan W."/>
            <person name="Strausberg R.L."/>
            <person name="Strempel S."/>
            <person name="Sturgill D."/>
            <person name="Sutton G."/>
            <person name="Sutton G.G."/>
            <person name="Tao W."/>
            <person name="Teichmann S."/>
            <person name="Tobari Y.N."/>
            <person name="Tomimura Y."/>
            <person name="Tsolas J.M."/>
            <person name="Valente V.L."/>
            <person name="Venter E."/>
            <person name="Venter J.C."/>
            <person name="Vicario S."/>
            <person name="Vieira F.G."/>
            <person name="Vilella A.J."/>
            <person name="Villasante A."/>
            <person name="Walenz B."/>
            <person name="Wang J."/>
            <person name="Wasserman M."/>
            <person name="Watts T."/>
            <person name="Wilson D."/>
            <person name="Wilson R.K."/>
            <person name="Wing R.A."/>
            <person name="Wolfner M.F."/>
            <person name="Wong A."/>
            <person name="Wong G.K."/>
            <person name="Wu C.I."/>
            <person name="Wu G."/>
            <person name="Yamamoto D."/>
            <person name="Yang H.P."/>
            <person name="Yang S.P."/>
            <person name="Yorke J.A."/>
            <person name="Yoshida K."/>
            <person name="Zdobnov E."/>
            <person name="Zhang P."/>
            <person name="Zhang Y."/>
            <person name="Zimin A.V."/>
            <person name="Baldwin J."/>
            <person name="Abdouelleil A."/>
            <person name="Abdulkadir J."/>
            <person name="Abebe A."/>
            <person name="Abera B."/>
            <person name="Abreu J."/>
            <person name="Acer S.C."/>
            <person name="Aftuck L."/>
            <person name="Alexander A."/>
            <person name="An P."/>
            <person name="Anderson E."/>
            <person name="Anderson S."/>
            <person name="Arachi H."/>
            <person name="Azer M."/>
            <person name="Bachantsang P."/>
            <person name="Barry A."/>
            <person name="Bayul T."/>
            <person name="Berlin A."/>
            <person name="Bessette D."/>
            <person name="Bloom T."/>
            <person name="Blye J."/>
            <person name="Boguslavskiy L."/>
            <person name="Bonnet C."/>
            <person name="Boukhgalter B."/>
            <person name="Bourzgui I."/>
            <person name="Brown A."/>
            <person name="Cahill P."/>
            <person name="Channer S."/>
            <person name="Cheshatsang Y."/>
            <person name="Chuda L."/>
            <person name="Citroen M."/>
            <person name="Collymore A."/>
            <person name="Cooke P."/>
            <person name="Costello M."/>
            <person name="D'Aco K."/>
            <person name="Daza R."/>
            <person name="De Haan G."/>
            <person name="DeGray S."/>
            <person name="DeMaso C."/>
            <person name="Dhargay N."/>
            <person name="Dooley K."/>
            <person name="Dooley E."/>
            <person name="Doricent M."/>
            <person name="Dorje P."/>
            <person name="Dorjee K."/>
            <person name="Dupes A."/>
            <person name="Elong R."/>
            <person name="Falk J."/>
            <person name="Farina A."/>
            <person name="Faro S."/>
            <person name="Ferguson D."/>
            <person name="Fisher S."/>
            <person name="Foley C.D."/>
            <person name="Franke A."/>
            <person name="Friedrich D."/>
            <person name="Gadbois L."/>
            <person name="Gearin G."/>
            <person name="Gearin C.R."/>
            <person name="Giannoukos G."/>
            <person name="Goode T."/>
            <person name="Graham J."/>
            <person name="Grandbois E."/>
            <person name="Grewal S."/>
            <person name="Gyaltsen K."/>
            <person name="Hafez N."/>
            <person name="Hagos B."/>
            <person name="Hall J."/>
            <person name="Henson C."/>
            <person name="Hollinger A."/>
            <person name="Honan T."/>
            <person name="Huard M.D."/>
            <person name="Hughes L."/>
            <person name="Hurhula B."/>
            <person name="Husby M.E."/>
            <person name="Kamat A."/>
            <person name="Kanga B."/>
            <person name="Kashin S."/>
            <person name="Khazanovich D."/>
            <person name="Kisner P."/>
            <person name="Lance K."/>
            <person name="Lara M."/>
            <person name="Lee W."/>
            <person name="Lennon N."/>
            <person name="Letendre F."/>
            <person name="LeVine R."/>
            <person name="Lipovsky A."/>
            <person name="Liu X."/>
            <person name="Liu J."/>
            <person name="Liu S."/>
            <person name="Lokyitsang T."/>
            <person name="Lokyitsang Y."/>
            <person name="Lubonja R."/>
            <person name="Lui A."/>
            <person name="MacDonald P."/>
            <person name="Magnisalis V."/>
            <person name="Maru K."/>
            <person name="Matthews C."/>
            <person name="McCusker W."/>
            <person name="McDonough S."/>
            <person name="Mehta T."/>
            <person name="Meldrim J."/>
            <person name="Meneus L."/>
            <person name="Mihai O."/>
            <person name="Mihalev A."/>
            <person name="Mihova T."/>
            <person name="Mittelman R."/>
            <person name="Mlenga V."/>
            <person name="Montmayeur A."/>
            <person name="Mulrain L."/>
            <person name="Navidi A."/>
            <person name="Naylor J."/>
            <person name="Negash T."/>
            <person name="Nguyen T."/>
            <person name="Nguyen N."/>
            <person name="Nicol R."/>
            <person name="Norbu C."/>
            <person name="Norbu N."/>
            <person name="Novod N."/>
            <person name="O'Neill B."/>
            <person name="Osman S."/>
            <person name="Markiewicz E."/>
            <person name="Oyono O.L."/>
            <person name="Patti C."/>
            <person name="Phunkhang P."/>
            <person name="Pierre F."/>
            <person name="Priest M."/>
            <person name="Raghuraman S."/>
            <person name="Rege F."/>
            <person name="Reyes R."/>
            <person name="Rise C."/>
            <person name="Rogov P."/>
            <person name="Ross K."/>
            <person name="Ryan E."/>
            <person name="Settipalli S."/>
            <person name="Shea T."/>
            <person name="Sherpa N."/>
            <person name="Shi L."/>
            <person name="Shih D."/>
            <person name="Sparrow T."/>
            <person name="Spaulding J."/>
            <person name="Stalker J."/>
            <person name="Stange-Thomann N."/>
            <person name="Stavropoulos S."/>
            <person name="Stone C."/>
            <person name="Strader C."/>
            <person name="Tesfaye S."/>
            <person name="Thomson T."/>
            <person name="Thoulutsang Y."/>
            <person name="Thoulutsang D."/>
            <person name="Topham K."/>
            <person name="Topping I."/>
            <person name="Tsamla T."/>
            <person name="Vassiliev H."/>
            <person name="Vo A."/>
            <person name="Wangchuk T."/>
            <person name="Wangdi T."/>
            <person name="Weiand M."/>
            <person name="Wilkinson J."/>
            <person name="Wilson A."/>
            <person name="Yadav S."/>
            <person name="Young G."/>
            <person name="Yu Q."/>
            <person name="Zembek L."/>
            <person name="Zhong D."/>
            <person name="Zimmer A."/>
            <person name="Zwirko Z."/>
            <person name="Jaffe D.B."/>
            <person name="Alvarez P."/>
            <person name="Brockman W."/>
            <person name="Butler J."/>
            <person name="Chin C."/>
            <person name="Gnerre S."/>
            <person name="Grabherr M."/>
            <person name="Kleber M."/>
            <person name="Mauceli E."/>
            <person name="MacCallum I."/>
        </authorList>
    </citation>
    <scope>NUCLEOTIDE SEQUENCE [LARGE SCALE GENOMIC DNA]</scope>
    <source>
        <strain evidence="8 9">TSC#14021-0224.01</strain>
    </source>
</reference>
<dbReference type="PANTHER" id="PTHR22950">
    <property type="entry name" value="AMINO ACID TRANSPORTER"/>
    <property type="match status" value="1"/>
</dbReference>
<feature type="transmembrane region" description="Helical" evidence="6">
    <location>
        <begin position="218"/>
        <end position="235"/>
    </location>
</feature>